<feature type="domain" description="Ice-binding protein C-terminal" evidence="2">
    <location>
        <begin position="261"/>
        <end position="283"/>
    </location>
</feature>
<dbReference type="Pfam" id="PF07589">
    <property type="entry name" value="PEP-CTERM"/>
    <property type="match status" value="1"/>
</dbReference>
<dbReference type="AlphaFoldDB" id="A0A7W9SRF8"/>
<evidence type="ECO:0000256" key="1">
    <source>
        <dbReference type="SAM" id="SignalP"/>
    </source>
</evidence>
<evidence type="ECO:0000313" key="3">
    <source>
        <dbReference type="EMBL" id="MBB6050888.1"/>
    </source>
</evidence>
<dbReference type="InterPro" id="IPR017756">
    <property type="entry name" value="TM_Gly-Cys-Arg_CS"/>
</dbReference>
<accession>A0A7W9SRF8</accession>
<protein>
    <recommendedName>
        <fullName evidence="2">Ice-binding protein C-terminal domain-containing protein</fullName>
    </recommendedName>
</protein>
<keyword evidence="1" id="KW-0732">Signal</keyword>
<feature type="signal peptide" evidence="1">
    <location>
        <begin position="1"/>
        <end position="24"/>
    </location>
</feature>
<dbReference type="RefSeq" id="WP_184196654.1">
    <property type="nucleotide sequence ID" value="NZ_JACHGW010000002.1"/>
</dbReference>
<proteinExistence type="predicted"/>
<organism evidence="3 4">
    <name type="scientific">Armatimonas rosea</name>
    <dbReference type="NCBI Taxonomy" id="685828"/>
    <lineage>
        <taxon>Bacteria</taxon>
        <taxon>Bacillati</taxon>
        <taxon>Armatimonadota</taxon>
        <taxon>Armatimonadia</taxon>
        <taxon>Armatimonadales</taxon>
        <taxon>Armatimonadaceae</taxon>
        <taxon>Armatimonas</taxon>
    </lineage>
</organism>
<dbReference type="EMBL" id="JACHGW010000002">
    <property type="protein sequence ID" value="MBB6050888.1"/>
    <property type="molecule type" value="Genomic_DNA"/>
</dbReference>
<dbReference type="NCBIfam" id="TIGR03901">
    <property type="entry name" value="MYXO-CTERM"/>
    <property type="match status" value="1"/>
</dbReference>
<keyword evidence="4" id="KW-1185">Reference proteome</keyword>
<sequence>MKTVTLFRSLLASTTALIATSAFAQSQGPLLFDLSTFVNQGSANMGSTSGGLMSGITFQTWNGTQMETVKGGAGLMKTQYGKAGQTVFDTSRSDWFYTLCVEPTAWLVNGATSTVSTTKDFSQPFKTPSDPKAADSLALLYHNFGNRNAADPSNNLVANTLGEQVGLQVAFWEIVNDFDSNKAGLGLDLSKGLFNFQLSYADGSVNRQEVIDSANKYLTYTKETINSGKDISGYQAQLFKVANTVDANGNRRGQDVVGGQSVPEPGTLALGALGLVALVARRRRK</sequence>
<comment type="caution">
    <text evidence="3">The sequence shown here is derived from an EMBL/GenBank/DDBJ whole genome shotgun (WGS) entry which is preliminary data.</text>
</comment>
<dbReference type="NCBIfam" id="TIGR02595">
    <property type="entry name" value="PEP_CTERM"/>
    <property type="match status" value="1"/>
</dbReference>
<dbReference type="InterPro" id="IPR024038">
    <property type="entry name" value="MYXO-CTERM"/>
</dbReference>
<evidence type="ECO:0000259" key="2">
    <source>
        <dbReference type="Pfam" id="PF07589"/>
    </source>
</evidence>
<name>A0A7W9SRF8_ARMRO</name>
<dbReference type="Proteomes" id="UP000520814">
    <property type="component" value="Unassembled WGS sequence"/>
</dbReference>
<dbReference type="InterPro" id="IPR013424">
    <property type="entry name" value="Ice-binding_C"/>
</dbReference>
<feature type="chain" id="PRO_5031305937" description="Ice-binding protein C-terminal domain-containing protein" evidence="1">
    <location>
        <begin position="25"/>
        <end position="285"/>
    </location>
</feature>
<evidence type="ECO:0000313" key="4">
    <source>
        <dbReference type="Proteomes" id="UP000520814"/>
    </source>
</evidence>
<gene>
    <name evidence="3" type="ORF">HNQ39_002679</name>
</gene>
<dbReference type="NCBIfam" id="TIGR03382">
    <property type="entry name" value="GC_trans_RRR"/>
    <property type="match status" value="1"/>
</dbReference>
<reference evidence="3 4" key="1">
    <citation type="submission" date="2020-08" db="EMBL/GenBank/DDBJ databases">
        <title>Genomic Encyclopedia of Type Strains, Phase IV (KMG-IV): sequencing the most valuable type-strain genomes for metagenomic binning, comparative biology and taxonomic classification.</title>
        <authorList>
            <person name="Goeker M."/>
        </authorList>
    </citation>
    <scope>NUCLEOTIDE SEQUENCE [LARGE SCALE GENOMIC DNA]</scope>
    <source>
        <strain evidence="3 4">DSM 23562</strain>
    </source>
</reference>